<evidence type="ECO:0000313" key="7">
    <source>
        <dbReference type="EMBL" id="GAA3172991.1"/>
    </source>
</evidence>
<protein>
    <recommendedName>
        <fullName evidence="5">Inorganic pyrophosphatase</fullName>
        <ecNumber evidence="5">3.6.1.1</ecNumber>
    </recommendedName>
    <alternativeName>
        <fullName evidence="5">Pyrophosphate phospho-hydrolase</fullName>
        <shortName evidence="5">PPase</shortName>
    </alternativeName>
</protein>
<dbReference type="PANTHER" id="PTHR10286">
    <property type="entry name" value="INORGANIC PYROPHOSPHATASE"/>
    <property type="match status" value="1"/>
</dbReference>
<comment type="cofactor">
    <cofactor evidence="1 5">
        <name>Mg(2+)</name>
        <dbReference type="ChEBI" id="CHEBI:18420"/>
    </cofactor>
</comment>
<feature type="active site" description="Proton acceptor" evidence="5">
    <location>
        <position position="84"/>
    </location>
</feature>
<keyword evidence="2 5" id="KW-0479">Metal-binding</keyword>
<dbReference type="EMBL" id="BAAAVV010000006">
    <property type="protein sequence ID" value="GAA3172991.1"/>
    <property type="molecule type" value="Genomic_DNA"/>
</dbReference>
<feature type="binding site" evidence="5">
    <location>
        <position position="84"/>
    </location>
    <ligand>
        <name>Mg(2+)</name>
        <dbReference type="ChEBI" id="CHEBI:18420"/>
        <label>1</label>
    </ligand>
</feature>
<dbReference type="CDD" id="cd00412">
    <property type="entry name" value="pyrophosphatase"/>
    <property type="match status" value="1"/>
</dbReference>
<feature type="binding site" evidence="5">
    <location>
        <position position="52"/>
    </location>
    <ligand>
        <name>Mg(2+)</name>
        <dbReference type="ChEBI" id="CHEBI:18420"/>
        <label>2</label>
    </ligand>
</feature>
<gene>
    <name evidence="5" type="primary">ppa</name>
    <name evidence="7" type="ORF">GCM10010531_28160</name>
</gene>
<feature type="binding site" evidence="5">
    <location>
        <position position="121"/>
    </location>
    <ligand>
        <name>substrate</name>
    </ligand>
</feature>
<dbReference type="Gene3D" id="3.90.80.10">
    <property type="entry name" value="Inorganic pyrophosphatase"/>
    <property type="match status" value="1"/>
</dbReference>
<keyword evidence="4 5" id="KW-0460">Magnesium</keyword>
<feature type="binding site" evidence="5">
    <location>
        <position position="84"/>
    </location>
    <ligand>
        <name>Mg(2+)</name>
        <dbReference type="ChEBI" id="CHEBI:18420"/>
        <label>3</label>
    </ligand>
</feature>
<dbReference type="Proteomes" id="UP001499924">
    <property type="component" value="Unassembled WGS sequence"/>
</dbReference>
<name>A0ABP6PAR8_9ACTN</name>
<feature type="binding site" evidence="5">
    <location>
        <position position="25"/>
    </location>
    <ligand>
        <name>substrate</name>
    </ligand>
</feature>
<evidence type="ECO:0000256" key="3">
    <source>
        <dbReference type="ARBA" id="ARBA00022801"/>
    </source>
</evidence>
<feature type="region of interest" description="Disordered" evidence="6">
    <location>
        <begin position="146"/>
        <end position="173"/>
    </location>
</feature>
<evidence type="ECO:0000256" key="5">
    <source>
        <dbReference type="HAMAP-Rule" id="MF_00209"/>
    </source>
</evidence>
<organism evidence="7 8">
    <name type="scientific">Blastococcus jejuensis</name>
    <dbReference type="NCBI Taxonomy" id="351224"/>
    <lineage>
        <taxon>Bacteria</taxon>
        <taxon>Bacillati</taxon>
        <taxon>Actinomycetota</taxon>
        <taxon>Actinomycetes</taxon>
        <taxon>Geodermatophilales</taxon>
        <taxon>Geodermatophilaceae</taxon>
        <taxon>Blastococcus</taxon>
    </lineage>
</organism>
<comment type="function">
    <text evidence="5">Catalyzes the hydrolysis of inorganic pyrophosphate (PPi) forming two phosphate ions.</text>
</comment>
<comment type="subcellular location">
    <subcellularLocation>
        <location evidence="5">Cytoplasm</location>
    </subcellularLocation>
</comment>
<proteinExistence type="inferred from homology"/>
<keyword evidence="5" id="KW-0963">Cytoplasm</keyword>
<sequence length="173" mass="19392">MIEIPKGSRNKYEYDPLLDRIRLDRMLFTATGYPGDYGFVPDTLAEDGDPIDVVVLLDEPTFPGCLIRARLLAVYWMHDEEGPDAKLLCVSANDPRKAHLRELEDVPMHQIAEIWHFFNIYKALEPGKSSESRGWERSAEAARALEDARRRFAEQDRPATGAPGSPLIPGAAG</sequence>
<evidence type="ECO:0000313" key="8">
    <source>
        <dbReference type="Proteomes" id="UP001499924"/>
    </source>
</evidence>
<feature type="binding site" evidence="5">
    <location>
        <position position="37"/>
    </location>
    <ligand>
        <name>substrate</name>
    </ligand>
</feature>
<reference evidence="8" key="1">
    <citation type="journal article" date="2019" name="Int. J. Syst. Evol. Microbiol.">
        <title>The Global Catalogue of Microorganisms (GCM) 10K type strain sequencing project: providing services to taxonomists for standard genome sequencing and annotation.</title>
        <authorList>
            <consortium name="The Broad Institute Genomics Platform"/>
            <consortium name="The Broad Institute Genome Sequencing Center for Infectious Disease"/>
            <person name="Wu L."/>
            <person name="Ma J."/>
        </authorList>
    </citation>
    <scope>NUCLEOTIDE SEQUENCE [LARGE SCALE GENOMIC DNA]</scope>
    <source>
        <strain evidence="8">JCM 15614</strain>
    </source>
</reference>
<evidence type="ECO:0000256" key="1">
    <source>
        <dbReference type="ARBA" id="ARBA00001946"/>
    </source>
</evidence>
<comment type="similarity">
    <text evidence="5">Belongs to the PPase family.</text>
</comment>
<feature type="binding site" evidence="5">
    <location>
        <position position="11"/>
    </location>
    <ligand>
        <name>substrate</name>
    </ligand>
</feature>
<dbReference type="PROSITE" id="PS00387">
    <property type="entry name" value="PPASE"/>
    <property type="match status" value="1"/>
</dbReference>
<dbReference type="EC" id="3.6.1.1" evidence="5"/>
<dbReference type="InterPro" id="IPR008162">
    <property type="entry name" value="Pyrophosphatase"/>
</dbReference>
<keyword evidence="8" id="KW-1185">Reference proteome</keyword>
<evidence type="ECO:0000256" key="4">
    <source>
        <dbReference type="ARBA" id="ARBA00022842"/>
    </source>
</evidence>
<feature type="compositionally biased region" description="Basic and acidic residues" evidence="6">
    <location>
        <begin position="146"/>
        <end position="157"/>
    </location>
</feature>
<feature type="binding site" evidence="5">
    <location>
        <position position="79"/>
    </location>
    <ligand>
        <name>Mg(2+)</name>
        <dbReference type="ChEBI" id="CHEBI:18420"/>
        <label>3</label>
    </ligand>
</feature>
<feature type="binding site" evidence="5">
    <location>
        <position position="47"/>
    </location>
    <ligand>
        <name>Mg(2+)</name>
        <dbReference type="ChEBI" id="CHEBI:18420"/>
        <label>1</label>
    </ligand>
</feature>
<dbReference type="Pfam" id="PF00719">
    <property type="entry name" value="Pyrophosphatase"/>
    <property type="match status" value="1"/>
</dbReference>
<feature type="binding site" evidence="5">
    <location>
        <position position="3"/>
    </location>
    <ligand>
        <name>Mg(2+)</name>
        <dbReference type="ChEBI" id="CHEBI:18420"/>
        <label>2</label>
    </ligand>
</feature>
<feature type="binding site" evidence="5">
    <location>
        <position position="52"/>
    </location>
    <ligand>
        <name>Mg(2+)</name>
        <dbReference type="ChEBI" id="CHEBI:18420"/>
        <label>1</label>
    </ligand>
</feature>
<comment type="subunit">
    <text evidence="5">Homohexamer.</text>
</comment>
<evidence type="ECO:0000256" key="2">
    <source>
        <dbReference type="ARBA" id="ARBA00022723"/>
    </source>
</evidence>
<comment type="caution">
    <text evidence="7">The sequence shown here is derived from an EMBL/GenBank/DDBJ whole genome shotgun (WGS) entry which is preliminary data.</text>
</comment>
<keyword evidence="3 5" id="KW-0378">Hydrolase</keyword>
<dbReference type="SUPFAM" id="SSF50324">
    <property type="entry name" value="Inorganic pyrophosphatase"/>
    <property type="match status" value="1"/>
</dbReference>
<comment type="catalytic activity">
    <reaction evidence="5">
        <text>diphosphate + H2O = 2 phosphate + H(+)</text>
        <dbReference type="Rhea" id="RHEA:24576"/>
        <dbReference type="ChEBI" id="CHEBI:15377"/>
        <dbReference type="ChEBI" id="CHEBI:15378"/>
        <dbReference type="ChEBI" id="CHEBI:33019"/>
        <dbReference type="ChEBI" id="CHEBI:43474"/>
        <dbReference type="EC" id="3.6.1.1"/>
    </reaction>
</comment>
<dbReference type="InterPro" id="IPR036649">
    <property type="entry name" value="Pyrophosphatase_sf"/>
</dbReference>
<evidence type="ECO:0000256" key="6">
    <source>
        <dbReference type="SAM" id="MobiDB-lite"/>
    </source>
</evidence>
<accession>A0ABP6PAR8</accession>
<dbReference type="HAMAP" id="MF_00209">
    <property type="entry name" value="Inorganic_PPase"/>
    <property type="match status" value="1"/>
</dbReference>